<reference evidence="2 3" key="1">
    <citation type="submission" date="2021-06" db="EMBL/GenBank/DDBJ databases">
        <title>Caerostris darwini draft genome.</title>
        <authorList>
            <person name="Kono N."/>
            <person name="Arakawa K."/>
        </authorList>
    </citation>
    <scope>NUCLEOTIDE SEQUENCE [LARGE SCALE GENOMIC DNA]</scope>
</reference>
<feature type="region of interest" description="Disordered" evidence="1">
    <location>
        <begin position="39"/>
        <end position="92"/>
    </location>
</feature>
<organism evidence="2 3">
    <name type="scientific">Caerostris darwini</name>
    <dbReference type="NCBI Taxonomy" id="1538125"/>
    <lineage>
        <taxon>Eukaryota</taxon>
        <taxon>Metazoa</taxon>
        <taxon>Ecdysozoa</taxon>
        <taxon>Arthropoda</taxon>
        <taxon>Chelicerata</taxon>
        <taxon>Arachnida</taxon>
        <taxon>Araneae</taxon>
        <taxon>Araneomorphae</taxon>
        <taxon>Entelegynae</taxon>
        <taxon>Araneoidea</taxon>
        <taxon>Araneidae</taxon>
        <taxon>Caerostris</taxon>
    </lineage>
</organism>
<comment type="caution">
    <text evidence="2">The sequence shown here is derived from an EMBL/GenBank/DDBJ whole genome shotgun (WGS) entry which is preliminary data.</text>
</comment>
<protein>
    <submittedName>
        <fullName evidence="2">Uncharacterized protein</fullName>
    </submittedName>
</protein>
<dbReference type="EMBL" id="BPLQ01013305">
    <property type="protein sequence ID" value="GIY71261.1"/>
    <property type="molecule type" value="Genomic_DNA"/>
</dbReference>
<gene>
    <name evidence="2" type="ORF">CDAR_503051</name>
</gene>
<sequence>MGNPSSLLMQNCYSAKVGVEVENNKLSAWSRKEIRKETLRADTPTERERGNISQDNERGTPVFSFITSSTTRRRKKKLQSMQSSDFSGGKQDQPCFICFEKNIKEVEVFSD</sequence>
<evidence type="ECO:0000256" key="1">
    <source>
        <dbReference type="SAM" id="MobiDB-lite"/>
    </source>
</evidence>
<name>A0AAV4VM53_9ARAC</name>
<feature type="compositionally biased region" description="Basic and acidic residues" evidence="1">
    <location>
        <begin position="39"/>
        <end position="58"/>
    </location>
</feature>
<dbReference type="Proteomes" id="UP001054837">
    <property type="component" value="Unassembled WGS sequence"/>
</dbReference>
<proteinExistence type="predicted"/>
<accession>A0AAV4VM53</accession>
<dbReference type="AlphaFoldDB" id="A0AAV4VM53"/>
<evidence type="ECO:0000313" key="2">
    <source>
        <dbReference type="EMBL" id="GIY71261.1"/>
    </source>
</evidence>
<evidence type="ECO:0000313" key="3">
    <source>
        <dbReference type="Proteomes" id="UP001054837"/>
    </source>
</evidence>
<keyword evidence="3" id="KW-1185">Reference proteome</keyword>